<dbReference type="AlphaFoldDB" id="G0NQA9"/>
<organism evidence="3">
    <name type="scientific">Caenorhabditis brenneri</name>
    <name type="common">Nematode worm</name>
    <dbReference type="NCBI Taxonomy" id="135651"/>
    <lineage>
        <taxon>Eukaryota</taxon>
        <taxon>Metazoa</taxon>
        <taxon>Ecdysozoa</taxon>
        <taxon>Nematoda</taxon>
        <taxon>Chromadorea</taxon>
        <taxon>Rhabditida</taxon>
        <taxon>Rhabditina</taxon>
        <taxon>Rhabditomorpha</taxon>
        <taxon>Rhabditoidea</taxon>
        <taxon>Rhabditidae</taxon>
        <taxon>Peloderinae</taxon>
        <taxon>Caenorhabditis</taxon>
    </lineage>
</organism>
<proteinExistence type="predicted"/>
<feature type="region of interest" description="Disordered" evidence="1">
    <location>
        <begin position="99"/>
        <end position="176"/>
    </location>
</feature>
<evidence type="ECO:0000313" key="3">
    <source>
        <dbReference type="Proteomes" id="UP000008068"/>
    </source>
</evidence>
<feature type="compositionally biased region" description="Acidic residues" evidence="1">
    <location>
        <begin position="152"/>
        <end position="166"/>
    </location>
</feature>
<evidence type="ECO:0000313" key="2">
    <source>
        <dbReference type="EMBL" id="EGT35541.1"/>
    </source>
</evidence>
<name>G0NQA9_CAEBE</name>
<reference evidence="3" key="1">
    <citation type="submission" date="2011-07" db="EMBL/GenBank/DDBJ databases">
        <authorList>
            <consortium name="Caenorhabditis brenneri Sequencing and Analysis Consortium"/>
            <person name="Wilson R.K."/>
        </authorList>
    </citation>
    <scope>NUCLEOTIDE SEQUENCE [LARGE SCALE GENOMIC DNA]</scope>
    <source>
        <strain evidence="3">PB2801</strain>
    </source>
</reference>
<sequence>MTGNQETIRMDQVAEEQQENSQQDSLGFPAPSPSALAAYQAGGQYQSASYEAMFNAYLTEEKERERHAQMILQIEGLQLHSKNGNNWEYGQKSPAYAQKMTGKDAGKNSKSSNVRHLPYGVKKTKECRVPKLKRQSIAPQSVDANNKASMDTENDSDAQLEMEDLEGNGFGSSSLP</sequence>
<feature type="compositionally biased region" description="Polar residues" evidence="1">
    <location>
        <begin position="137"/>
        <end position="151"/>
    </location>
</feature>
<dbReference type="Proteomes" id="UP000008068">
    <property type="component" value="Unassembled WGS sequence"/>
</dbReference>
<keyword evidence="3" id="KW-1185">Reference proteome</keyword>
<gene>
    <name evidence="2" type="ORF">CAEBREN_21150</name>
</gene>
<evidence type="ECO:0000256" key="1">
    <source>
        <dbReference type="SAM" id="MobiDB-lite"/>
    </source>
</evidence>
<feature type="region of interest" description="Disordered" evidence="1">
    <location>
        <begin position="1"/>
        <end position="35"/>
    </location>
</feature>
<dbReference type="InParanoid" id="G0NQA9"/>
<dbReference type="HOGENOM" id="CLU_1526507_0_0_1"/>
<dbReference type="EMBL" id="GL379923">
    <property type="protein sequence ID" value="EGT35541.1"/>
    <property type="molecule type" value="Genomic_DNA"/>
</dbReference>
<protein>
    <submittedName>
        <fullName evidence="2">Uncharacterized protein</fullName>
    </submittedName>
</protein>
<accession>G0NQA9</accession>